<dbReference type="PANTHER" id="PTHR30383:SF5">
    <property type="entry name" value="SGNH HYDROLASE-TYPE ESTERASE DOMAIN-CONTAINING PROTEIN"/>
    <property type="match status" value="1"/>
</dbReference>
<dbReference type="PANTHER" id="PTHR30383">
    <property type="entry name" value="THIOESTERASE 1/PROTEASE 1/LYSOPHOSPHOLIPASE L1"/>
    <property type="match status" value="1"/>
</dbReference>
<dbReference type="EMBL" id="BAABJJ010000030">
    <property type="protein sequence ID" value="GAA4947124.1"/>
    <property type="molecule type" value="Genomic_DNA"/>
</dbReference>
<dbReference type="Gene3D" id="3.40.50.1110">
    <property type="entry name" value="SGNH hydrolase"/>
    <property type="match status" value="1"/>
</dbReference>
<keyword evidence="3" id="KW-1185">Reference proteome</keyword>
<proteinExistence type="predicted"/>
<dbReference type="InterPro" id="IPR013830">
    <property type="entry name" value="SGNH_hydro"/>
</dbReference>
<gene>
    <name evidence="2" type="ORF">GCM10023314_20530</name>
</gene>
<evidence type="ECO:0000259" key="1">
    <source>
        <dbReference type="Pfam" id="PF13472"/>
    </source>
</evidence>
<sequence>MFWFHEDLERLENEINALEFNPKLVFYGSSTFTLWSELTTVYKEFNSVNLGFGGSTLAACTWFFDRVFENIKEVDAIVIYAGDNDLGEGRHPEEVVLYLESLLAKIRSKYGNVKCTCISIKPSISRRHLLESIHYANSKIKELMSKAPNFYYVNIYDVLLDEKGEPIAKYFEEDGLHFNVEGYRLLLDILKVHPEIFPQKIIEKV</sequence>
<accession>A0ABP9GPN4</accession>
<dbReference type="InterPro" id="IPR036514">
    <property type="entry name" value="SGNH_hydro_sf"/>
</dbReference>
<dbReference type="InterPro" id="IPR051532">
    <property type="entry name" value="Ester_Hydrolysis_Enzymes"/>
</dbReference>
<name>A0ABP9GPN4_9FLAO</name>
<feature type="domain" description="SGNH hydrolase-type esterase" evidence="1">
    <location>
        <begin position="45"/>
        <end position="185"/>
    </location>
</feature>
<dbReference type="SUPFAM" id="SSF52266">
    <property type="entry name" value="SGNH hydrolase"/>
    <property type="match status" value="1"/>
</dbReference>
<dbReference type="Proteomes" id="UP001501302">
    <property type="component" value="Unassembled WGS sequence"/>
</dbReference>
<dbReference type="RefSeq" id="WP_345191966.1">
    <property type="nucleotide sequence ID" value="NZ_BAABJJ010000030.1"/>
</dbReference>
<organism evidence="2 3">
    <name type="scientific">Algibacter agarivorans</name>
    <dbReference type="NCBI Taxonomy" id="1109741"/>
    <lineage>
        <taxon>Bacteria</taxon>
        <taxon>Pseudomonadati</taxon>
        <taxon>Bacteroidota</taxon>
        <taxon>Flavobacteriia</taxon>
        <taxon>Flavobacteriales</taxon>
        <taxon>Flavobacteriaceae</taxon>
        <taxon>Algibacter</taxon>
    </lineage>
</organism>
<dbReference type="Pfam" id="PF13472">
    <property type="entry name" value="Lipase_GDSL_2"/>
    <property type="match status" value="1"/>
</dbReference>
<protein>
    <recommendedName>
        <fullName evidence="1">SGNH hydrolase-type esterase domain-containing protein</fullName>
    </recommendedName>
</protein>
<comment type="caution">
    <text evidence="2">The sequence shown here is derived from an EMBL/GenBank/DDBJ whole genome shotgun (WGS) entry which is preliminary data.</text>
</comment>
<evidence type="ECO:0000313" key="2">
    <source>
        <dbReference type="EMBL" id="GAA4947124.1"/>
    </source>
</evidence>
<evidence type="ECO:0000313" key="3">
    <source>
        <dbReference type="Proteomes" id="UP001501302"/>
    </source>
</evidence>
<reference evidence="3" key="1">
    <citation type="journal article" date="2019" name="Int. J. Syst. Evol. Microbiol.">
        <title>The Global Catalogue of Microorganisms (GCM) 10K type strain sequencing project: providing services to taxonomists for standard genome sequencing and annotation.</title>
        <authorList>
            <consortium name="The Broad Institute Genomics Platform"/>
            <consortium name="The Broad Institute Genome Sequencing Center for Infectious Disease"/>
            <person name="Wu L."/>
            <person name="Ma J."/>
        </authorList>
    </citation>
    <scope>NUCLEOTIDE SEQUENCE [LARGE SCALE GENOMIC DNA]</scope>
    <source>
        <strain evidence="3">JCM 18285</strain>
    </source>
</reference>